<evidence type="ECO:0000256" key="2">
    <source>
        <dbReference type="SAM" id="Phobius"/>
    </source>
</evidence>
<keyword evidence="2" id="KW-1133">Transmembrane helix</keyword>
<gene>
    <name evidence="3" type="ORF">US86_C0001G0064</name>
</gene>
<proteinExistence type="predicted"/>
<evidence type="ECO:0008006" key="5">
    <source>
        <dbReference type="Google" id="ProtNLM"/>
    </source>
</evidence>
<accession>A0A0G0JJZ8</accession>
<keyword evidence="2" id="KW-0472">Membrane</keyword>
<evidence type="ECO:0000313" key="4">
    <source>
        <dbReference type="Proteomes" id="UP000034235"/>
    </source>
</evidence>
<evidence type="ECO:0000313" key="3">
    <source>
        <dbReference type="EMBL" id="KKQ67137.1"/>
    </source>
</evidence>
<keyword evidence="2" id="KW-0812">Transmembrane</keyword>
<protein>
    <recommendedName>
        <fullName evidence="5">Bacillopeptidase F</fullName>
    </recommendedName>
</protein>
<dbReference type="Pfam" id="PF09136">
    <property type="entry name" value="Glucodextran_B"/>
    <property type="match status" value="1"/>
</dbReference>
<organism evidence="3 4">
    <name type="scientific">Candidatus Daviesbacteria bacterium GW2011_GWA2_38_24</name>
    <dbReference type="NCBI Taxonomy" id="1618422"/>
    <lineage>
        <taxon>Bacteria</taxon>
        <taxon>Candidatus Daviesiibacteriota</taxon>
    </lineage>
</organism>
<dbReference type="Proteomes" id="UP000034235">
    <property type="component" value="Unassembled WGS sequence"/>
</dbReference>
<feature type="transmembrane region" description="Helical" evidence="2">
    <location>
        <begin position="21"/>
        <end position="44"/>
    </location>
</feature>
<dbReference type="EMBL" id="LBUP01000001">
    <property type="protein sequence ID" value="KKQ67137.1"/>
    <property type="molecule type" value="Genomic_DNA"/>
</dbReference>
<comment type="caution">
    <text evidence="3">The sequence shown here is derived from an EMBL/GenBank/DDBJ whole genome shotgun (WGS) entry which is preliminary data.</text>
</comment>
<feature type="region of interest" description="Disordered" evidence="1">
    <location>
        <begin position="160"/>
        <end position="181"/>
    </location>
</feature>
<sequence>MRRAYKPRSIRRQESKHKRKLIFSLVGAALFVYVFFVWLLPMLIGGLSVINQKPIEKQKSAAEDVKLAPPVFNIPFESTNSATISVNGFSRPNSKVEIFLNSTSQGTVNSDGDGKFQTTTMTLSIGENYIYGKTIDDKGVASFNSKPIRIIYSDEKPKLEVSEPSNGQEIQGDDKKVKVSGTTNPGNIVTINGTISIVNSDGKFSSVQSLNDGENEILINATNNVGNATEIKLKVIFKPNSSSPENP</sequence>
<evidence type="ECO:0000256" key="1">
    <source>
        <dbReference type="SAM" id="MobiDB-lite"/>
    </source>
</evidence>
<dbReference type="AlphaFoldDB" id="A0A0G0JJZ8"/>
<reference evidence="3 4" key="1">
    <citation type="journal article" date="2015" name="Nature">
        <title>rRNA introns, odd ribosomes, and small enigmatic genomes across a large radiation of phyla.</title>
        <authorList>
            <person name="Brown C.T."/>
            <person name="Hug L.A."/>
            <person name="Thomas B.C."/>
            <person name="Sharon I."/>
            <person name="Castelle C.J."/>
            <person name="Singh A."/>
            <person name="Wilkins M.J."/>
            <person name="Williams K.H."/>
            <person name="Banfield J.F."/>
        </authorList>
    </citation>
    <scope>NUCLEOTIDE SEQUENCE [LARGE SCALE GENOMIC DNA]</scope>
</reference>
<name>A0A0G0JJZ8_9BACT</name>
<dbReference type="InterPro" id="IPR013783">
    <property type="entry name" value="Ig-like_fold"/>
</dbReference>
<dbReference type="Gene3D" id="2.60.40.10">
    <property type="entry name" value="Immunoglobulins"/>
    <property type="match status" value="1"/>
</dbReference>